<accession>A0ABY9M6F8</accession>
<keyword evidence="3" id="KW-1185">Reference proteome</keyword>
<gene>
    <name evidence="2" type="ORF">RAS12_07445</name>
</gene>
<organism evidence="2 3">
    <name type="scientific">Achromobacter seleniivolatilans</name>
    <dbReference type="NCBI Taxonomy" id="3047478"/>
    <lineage>
        <taxon>Bacteria</taxon>
        <taxon>Pseudomonadati</taxon>
        <taxon>Pseudomonadota</taxon>
        <taxon>Betaproteobacteria</taxon>
        <taxon>Burkholderiales</taxon>
        <taxon>Alcaligenaceae</taxon>
        <taxon>Achromobacter</taxon>
    </lineage>
</organism>
<keyword evidence="1" id="KW-0472">Membrane</keyword>
<dbReference type="EMBL" id="CP132976">
    <property type="protein sequence ID" value="WMD22203.1"/>
    <property type="molecule type" value="Genomic_DNA"/>
</dbReference>
<reference evidence="2 3" key="1">
    <citation type="submission" date="2023-08" db="EMBL/GenBank/DDBJ databases">
        <title>Achromobacter seleniivolatilans sp. nov., isolated from seleniferous soil.</title>
        <authorList>
            <person name="Zhang S."/>
            <person name="Li K."/>
            <person name="Peng J."/>
            <person name="Zhao Q."/>
            <person name="Wang H."/>
            <person name="Guo Y."/>
        </authorList>
    </citation>
    <scope>NUCLEOTIDE SEQUENCE [LARGE SCALE GENOMIC DNA]</scope>
    <source>
        <strain evidence="2 3">R39</strain>
    </source>
</reference>
<protein>
    <recommendedName>
        <fullName evidence="4">Transmembrane protein</fullName>
    </recommendedName>
</protein>
<keyword evidence="1" id="KW-0812">Transmembrane</keyword>
<name>A0ABY9M6F8_9BURK</name>
<evidence type="ECO:0000256" key="1">
    <source>
        <dbReference type="SAM" id="Phobius"/>
    </source>
</evidence>
<keyword evidence="1" id="KW-1133">Transmembrane helix</keyword>
<sequence length="96" mass="10066">MASPQPIPAPMQIGGTTVHFLHPHTASSEAIAPEAAAYPPCANGIFAHLEPAGATPPPPIPAEVHRRKRVGFGVYLLLVFWAICAAMLLSFSVLTA</sequence>
<dbReference type="RefSeq" id="WP_306946802.1">
    <property type="nucleotide sequence ID" value="NZ_CP132976.1"/>
</dbReference>
<evidence type="ECO:0008006" key="4">
    <source>
        <dbReference type="Google" id="ProtNLM"/>
    </source>
</evidence>
<feature type="transmembrane region" description="Helical" evidence="1">
    <location>
        <begin position="72"/>
        <end position="94"/>
    </location>
</feature>
<proteinExistence type="predicted"/>
<dbReference type="Proteomes" id="UP001234798">
    <property type="component" value="Chromosome"/>
</dbReference>
<evidence type="ECO:0000313" key="2">
    <source>
        <dbReference type="EMBL" id="WMD22203.1"/>
    </source>
</evidence>
<evidence type="ECO:0000313" key="3">
    <source>
        <dbReference type="Proteomes" id="UP001234798"/>
    </source>
</evidence>